<proteinExistence type="predicted"/>
<dbReference type="EMBL" id="RIZG01000007">
    <property type="protein sequence ID" value="RNF49767.1"/>
    <property type="molecule type" value="Genomic_DNA"/>
</dbReference>
<evidence type="ECO:0000313" key="2">
    <source>
        <dbReference type="Proteomes" id="UP000280507"/>
    </source>
</evidence>
<gene>
    <name evidence="1" type="ORF">EBI00_12250</name>
</gene>
<dbReference type="AlphaFoldDB" id="A0A3M8Q0Y5"/>
<comment type="caution">
    <text evidence="1">The sequence shown here is derived from an EMBL/GenBank/DDBJ whole genome shotgun (WGS) entry which is preliminary data.</text>
</comment>
<reference evidence="1 2" key="1">
    <citation type="journal article" date="2012" name="Int. J. Syst. Evol. Microbiol.">
        <title>Marinomonas hwangdonensis sp. nov., isolated from seawater.</title>
        <authorList>
            <person name="Jung Y.T."/>
            <person name="Oh T.K."/>
            <person name="Yoon J.H."/>
        </authorList>
    </citation>
    <scope>NUCLEOTIDE SEQUENCE [LARGE SCALE GENOMIC DNA]</scope>
    <source>
        <strain evidence="1 2">HDW-15</strain>
    </source>
</reference>
<accession>A0A3M8Q0Y5</accession>
<dbReference type="Proteomes" id="UP000280507">
    <property type="component" value="Unassembled WGS sequence"/>
</dbReference>
<keyword evidence="2" id="KW-1185">Reference proteome</keyword>
<sequence>MLTLRKITRLFALVFLFLVIVGFFMSSSYRVERSISIDAPRDIVYENLLSGDLLTEWMYIENGQVARFSNTLKEGDYVAISYTGSDERGLLSVTESTESVIRFNVQSKFTVELVQNRIELVPDGTSTKVSWIIEGELKSGLLSPYLALFANDIAGANFEFSLQSLKQQIEARY</sequence>
<dbReference type="OrthoDB" id="9807923at2"/>
<evidence type="ECO:0000313" key="1">
    <source>
        <dbReference type="EMBL" id="RNF49767.1"/>
    </source>
</evidence>
<name>A0A3M8Q0Y5_9GAMM</name>
<dbReference type="InterPro" id="IPR023393">
    <property type="entry name" value="START-like_dom_sf"/>
</dbReference>
<dbReference type="SUPFAM" id="SSF55961">
    <property type="entry name" value="Bet v1-like"/>
    <property type="match status" value="1"/>
</dbReference>
<organism evidence="1 2">
    <name type="scientific">Marinomonas hwangdonensis</name>
    <dbReference type="NCBI Taxonomy" id="1053647"/>
    <lineage>
        <taxon>Bacteria</taxon>
        <taxon>Pseudomonadati</taxon>
        <taxon>Pseudomonadota</taxon>
        <taxon>Gammaproteobacteria</taxon>
        <taxon>Oceanospirillales</taxon>
        <taxon>Oceanospirillaceae</taxon>
        <taxon>Marinomonas</taxon>
    </lineage>
</organism>
<protein>
    <submittedName>
        <fullName evidence="1">Polyketide cyclase</fullName>
    </submittedName>
</protein>
<dbReference type="Gene3D" id="3.30.530.20">
    <property type="match status" value="1"/>
</dbReference>